<feature type="transmembrane region" description="Helical" evidence="8">
    <location>
        <begin position="237"/>
        <end position="266"/>
    </location>
</feature>
<feature type="transmembrane region" description="Helical" evidence="8">
    <location>
        <begin position="147"/>
        <end position="167"/>
    </location>
</feature>
<dbReference type="PANTHER" id="PTHR30472">
    <property type="entry name" value="FERRIC ENTEROBACTIN TRANSPORT SYSTEM PERMEASE PROTEIN"/>
    <property type="match status" value="1"/>
</dbReference>
<dbReference type="GO" id="GO:0005886">
    <property type="term" value="C:plasma membrane"/>
    <property type="evidence" value="ECO:0007669"/>
    <property type="project" value="UniProtKB-SubCell"/>
</dbReference>
<feature type="transmembrane region" description="Helical" evidence="8">
    <location>
        <begin position="115"/>
        <end position="135"/>
    </location>
</feature>
<dbReference type="GO" id="GO:0022857">
    <property type="term" value="F:transmembrane transporter activity"/>
    <property type="evidence" value="ECO:0007669"/>
    <property type="project" value="InterPro"/>
</dbReference>
<protein>
    <submittedName>
        <fullName evidence="9">Iron complex transport system permease protein</fullName>
    </submittedName>
</protein>
<dbReference type="AlphaFoldDB" id="A0A1I0XC19"/>
<dbReference type="FunFam" id="1.10.3470.10:FF:000001">
    <property type="entry name" value="Vitamin B12 ABC transporter permease BtuC"/>
    <property type="match status" value="1"/>
</dbReference>
<keyword evidence="10" id="KW-1185">Reference proteome</keyword>
<dbReference type="Proteomes" id="UP000198838">
    <property type="component" value="Unassembled WGS sequence"/>
</dbReference>
<evidence type="ECO:0000313" key="10">
    <source>
        <dbReference type="Proteomes" id="UP000198838"/>
    </source>
</evidence>
<dbReference type="Pfam" id="PF01032">
    <property type="entry name" value="FecCD"/>
    <property type="match status" value="1"/>
</dbReference>
<dbReference type="InterPro" id="IPR000522">
    <property type="entry name" value="ABC_transptr_permease_BtuC"/>
</dbReference>
<dbReference type="RefSeq" id="WP_177205580.1">
    <property type="nucleotide sequence ID" value="NZ_FOJY01000006.1"/>
</dbReference>
<keyword evidence="7 8" id="KW-0472">Membrane</keyword>
<feature type="transmembrane region" description="Helical" evidence="8">
    <location>
        <begin position="9"/>
        <end position="33"/>
    </location>
</feature>
<evidence type="ECO:0000256" key="8">
    <source>
        <dbReference type="SAM" id="Phobius"/>
    </source>
</evidence>
<feature type="transmembrane region" description="Helical" evidence="8">
    <location>
        <begin position="59"/>
        <end position="79"/>
    </location>
</feature>
<evidence type="ECO:0000256" key="7">
    <source>
        <dbReference type="ARBA" id="ARBA00023136"/>
    </source>
</evidence>
<dbReference type="GO" id="GO:0033214">
    <property type="term" value="P:siderophore-iron import into cell"/>
    <property type="evidence" value="ECO:0007669"/>
    <property type="project" value="TreeGrafter"/>
</dbReference>
<gene>
    <name evidence="9" type="ORF">SAMN05216249_10645</name>
</gene>
<keyword evidence="3" id="KW-0813">Transport</keyword>
<organism evidence="9 10">
    <name type="scientific">Acetitomaculum ruminis DSM 5522</name>
    <dbReference type="NCBI Taxonomy" id="1120918"/>
    <lineage>
        <taxon>Bacteria</taxon>
        <taxon>Bacillati</taxon>
        <taxon>Bacillota</taxon>
        <taxon>Clostridia</taxon>
        <taxon>Lachnospirales</taxon>
        <taxon>Lachnospiraceae</taxon>
        <taxon>Acetitomaculum</taxon>
    </lineage>
</organism>
<feature type="transmembrane region" description="Helical" evidence="8">
    <location>
        <begin position="308"/>
        <end position="327"/>
    </location>
</feature>
<dbReference type="CDD" id="cd06550">
    <property type="entry name" value="TM_ABC_iron-siderophores_like"/>
    <property type="match status" value="1"/>
</dbReference>
<feature type="transmembrane region" description="Helical" evidence="8">
    <location>
        <begin position="91"/>
        <end position="109"/>
    </location>
</feature>
<accession>A0A1I0XC19</accession>
<keyword evidence="4" id="KW-1003">Cell membrane</keyword>
<comment type="similarity">
    <text evidence="2">Belongs to the binding-protein-dependent transport system permease family. FecCD subfamily.</text>
</comment>
<keyword evidence="5 8" id="KW-0812">Transmembrane</keyword>
<keyword evidence="6 8" id="KW-1133">Transmembrane helix</keyword>
<dbReference type="EMBL" id="FOJY01000006">
    <property type="protein sequence ID" value="SFA97818.1"/>
    <property type="molecule type" value="Genomic_DNA"/>
</dbReference>
<evidence type="ECO:0000256" key="2">
    <source>
        <dbReference type="ARBA" id="ARBA00007935"/>
    </source>
</evidence>
<dbReference type="PANTHER" id="PTHR30472:SF70">
    <property type="entry name" value="MOLYBDATE IMPORT SYSTEM PERMEASE PROTEIN MOLB"/>
    <property type="match status" value="1"/>
</dbReference>
<evidence type="ECO:0000256" key="5">
    <source>
        <dbReference type="ARBA" id="ARBA00022692"/>
    </source>
</evidence>
<comment type="subcellular location">
    <subcellularLocation>
        <location evidence="1">Cell membrane</location>
        <topology evidence="1">Multi-pass membrane protein</topology>
    </subcellularLocation>
</comment>
<feature type="transmembrane region" description="Helical" evidence="8">
    <location>
        <begin position="278"/>
        <end position="296"/>
    </location>
</feature>
<evidence type="ECO:0000256" key="6">
    <source>
        <dbReference type="ARBA" id="ARBA00022989"/>
    </source>
</evidence>
<evidence type="ECO:0000313" key="9">
    <source>
        <dbReference type="EMBL" id="SFA97818.1"/>
    </source>
</evidence>
<evidence type="ECO:0000256" key="4">
    <source>
        <dbReference type="ARBA" id="ARBA00022475"/>
    </source>
</evidence>
<sequence length="334" mass="35999">MNNVKNIKVLYTILILLLIGVFIISLIAGRYAISVREIVNILKGSAKKMDETVFFNIRLPRILCAGIIGAGLSVSGASYQGIFRNPCVSPDILGASAGAGFGAVLALFLGVGSVYLSLISFVTGIAAVGFTIFVAGFLNNGMNNSKMILILCGMITTSLFQAFISMVKLVADPYDTLPSITFWLMGGFTYITSDDVLLILSVTMAGMIPLMLLRWRINLMTFSEEEAYSMGVNIKAIKYITIICATLMSAIAVAKGGMIGWIGLVVPHFSRQIMGPDYKKMLPVSALLGAIFTIITDDFARTFFAQELPIGILTALVGAPVFIYLLYQAKEGFS</sequence>
<evidence type="ECO:0000256" key="3">
    <source>
        <dbReference type="ARBA" id="ARBA00022448"/>
    </source>
</evidence>
<reference evidence="9 10" key="1">
    <citation type="submission" date="2016-10" db="EMBL/GenBank/DDBJ databases">
        <authorList>
            <person name="de Groot N.N."/>
        </authorList>
    </citation>
    <scope>NUCLEOTIDE SEQUENCE [LARGE SCALE GENOMIC DNA]</scope>
    <source>
        <strain evidence="9 10">DSM 5522</strain>
    </source>
</reference>
<proteinExistence type="inferred from homology"/>
<name>A0A1I0XC19_9FIRM</name>
<evidence type="ECO:0000256" key="1">
    <source>
        <dbReference type="ARBA" id="ARBA00004651"/>
    </source>
</evidence>
<feature type="transmembrane region" description="Helical" evidence="8">
    <location>
        <begin position="196"/>
        <end position="217"/>
    </location>
</feature>
<dbReference type="InterPro" id="IPR037294">
    <property type="entry name" value="ABC_BtuC-like"/>
</dbReference>
<dbReference type="Gene3D" id="1.10.3470.10">
    <property type="entry name" value="ABC transporter involved in vitamin B12 uptake, BtuC"/>
    <property type="match status" value="1"/>
</dbReference>
<dbReference type="STRING" id="1120918.SAMN05216249_10645"/>
<dbReference type="SUPFAM" id="SSF81345">
    <property type="entry name" value="ABC transporter involved in vitamin B12 uptake, BtuC"/>
    <property type="match status" value="1"/>
</dbReference>